<sequence length="237" mass="24775">MTVMRKTHSDAISKLLAVSAVVLTIAGCSNGMADEPQTQVQSDHAHHAKTIHDSSVIPSENGPKQYTTNKQGHTTSGMGTNVYSMIGSSGLNASGFSAHLESRLSGAGIPDVRVFVFDDTVILAAEKREASASEYDAVQRKVLDQTEGMSSKGYSPDSGLGGMKGTDQGAHDNLSMAASRIKSFIGADVKVLTVTGPKAVQAIEQIREGAMADNISPAKLAASFRTLLELAIAGGRQ</sequence>
<proteinExistence type="predicted"/>
<keyword evidence="4" id="KW-1185">Reference proteome</keyword>
<name>A0ABT9U5G0_PAEHA</name>
<reference evidence="3 4" key="1">
    <citation type="submission" date="2023-07" db="EMBL/GenBank/DDBJ databases">
        <title>Sorghum-associated microbial communities from plants grown in Nebraska, USA.</title>
        <authorList>
            <person name="Schachtman D."/>
        </authorList>
    </citation>
    <scope>NUCLEOTIDE SEQUENCE [LARGE SCALE GENOMIC DNA]</scope>
    <source>
        <strain evidence="3 4">CC482</strain>
    </source>
</reference>
<evidence type="ECO:0008006" key="5">
    <source>
        <dbReference type="Google" id="ProtNLM"/>
    </source>
</evidence>
<dbReference type="RefSeq" id="WP_307206207.1">
    <property type="nucleotide sequence ID" value="NZ_JAUSSU010000009.1"/>
</dbReference>
<evidence type="ECO:0000313" key="3">
    <source>
        <dbReference type="EMBL" id="MDQ0114813.1"/>
    </source>
</evidence>
<keyword evidence="2" id="KW-0732">Signal</keyword>
<feature type="chain" id="PRO_5047493260" description="Sporulation protein" evidence="2">
    <location>
        <begin position="34"/>
        <end position="237"/>
    </location>
</feature>
<protein>
    <recommendedName>
        <fullName evidence="5">Sporulation protein</fullName>
    </recommendedName>
</protein>
<feature type="signal peptide" evidence="2">
    <location>
        <begin position="1"/>
        <end position="33"/>
    </location>
</feature>
<evidence type="ECO:0000313" key="4">
    <source>
        <dbReference type="Proteomes" id="UP001229346"/>
    </source>
</evidence>
<feature type="region of interest" description="Disordered" evidence="1">
    <location>
        <begin position="39"/>
        <end position="64"/>
    </location>
</feature>
<evidence type="ECO:0000256" key="2">
    <source>
        <dbReference type="SAM" id="SignalP"/>
    </source>
</evidence>
<evidence type="ECO:0000256" key="1">
    <source>
        <dbReference type="SAM" id="MobiDB-lite"/>
    </source>
</evidence>
<comment type="caution">
    <text evidence="3">The sequence shown here is derived from an EMBL/GenBank/DDBJ whole genome shotgun (WGS) entry which is preliminary data.</text>
</comment>
<dbReference type="EMBL" id="JAUSSU010000009">
    <property type="protein sequence ID" value="MDQ0114813.1"/>
    <property type="molecule type" value="Genomic_DNA"/>
</dbReference>
<organism evidence="3 4">
    <name type="scientific">Paenibacillus harenae</name>
    <dbReference type="NCBI Taxonomy" id="306543"/>
    <lineage>
        <taxon>Bacteria</taxon>
        <taxon>Bacillati</taxon>
        <taxon>Bacillota</taxon>
        <taxon>Bacilli</taxon>
        <taxon>Bacillales</taxon>
        <taxon>Paenibacillaceae</taxon>
        <taxon>Paenibacillus</taxon>
    </lineage>
</organism>
<dbReference type="PROSITE" id="PS51257">
    <property type="entry name" value="PROKAR_LIPOPROTEIN"/>
    <property type="match status" value="1"/>
</dbReference>
<dbReference type="Proteomes" id="UP001229346">
    <property type="component" value="Unassembled WGS sequence"/>
</dbReference>
<gene>
    <name evidence="3" type="ORF">J2T15_004270</name>
</gene>
<accession>A0ABT9U5G0</accession>